<dbReference type="SUPFAM" id="SSF64496">
    <property type="entry name" value="DNA-binding domain of intron-encoded endonucleases"/>
    <property type="match status" value="1"/>
</dbReference>
<dbReference type="SMART" id="SM00465">
    <property type="entry name" value="GIYc"/>
    <property type="match status" value="1"/>
</dbReference>
<dbReference type="EMBL" id="LAZR01027231">
    <property type="protein sequence ID" value="KKL66363.1"/>
    <property type="molecule type" value="Genomic_DNA"/>
</dbReference>
<organism evidence="2">
    <name type="scientific">marine sediment metagenome</name>
    <dbReference type="NCBI Taxonomy" id="412755"/>
    <lineage>
        <taxon>unclassified sequences</taxon>
        <taxon>metagenomes</taxon>
        <taxon>ecological metagenomes</taxon>
    </lineage>
</organism>
<dbReference type="PROSITE" id="PS50164">
    <property type="entry name" value="GIY_YIG"/>
    <property type="match status" value="1"/>
</dbReference>
<dbReference type="NCBIfam" id="TIGR01453">
    <property type="entry name" value="grpIintron_endo"/>
    <property type="match status" value="1"/>
</dbReference>
<dbReference type="CDD" id="cd10443">
    <property type="entry name" value="GIY-YIG_HE_Tlr8p_PBC-V_like"/>
    <property type="match status" value="1"/>
</dbReference>
<gene>
    <name evidence="2" type="ORF">LCGC14_2145760</name>
</gene>
<dbReference type="InterPro" id="IPR000305">
    <property type="entry name" value="GIY-YIG_endonuc"/>
</dbReference>
<dbReference type="SUPFAM" id="SSF82771">
    <property type="entry name" value="GIY-YIG endonuclease"/>
    <property type="match status" value="1"/>
</dbReference>
<sequence>MGRNCVYNFIFPNLKIYVGQTVNFKSRVAAHKNAAKKGTYRTPIYNAIRKYGWGNIKTEVLLYCSSEDVDELERLYISKFNTLNRTFGYNLDSGGVLNKKHSSSTREKISRTNKSKSAHTFRTQSRKICAYTPKGEFVAIYESASEAARVHGVASNTISRVARGGRKTSCGYVWKWLEN</sequence>
<evidence type="ECO:0000313" key="2">
    <source>
        <dbReference type="EMBL" id="KKL66363.1"/>
    </source>
</evidence>
<dbReference type="InterPro" id="IPR036388">
    <property type="entry name" value="WH-like_DNA-bd_sf"/>
</dbReference>
<dbReference type="InterPro" id="IPR035901">
    <property type="entry name" value="GIY-YIG_endonuc_sf"/>
</dbReference>
<protein>
    <recommendedName>
        <fullName evidence="1">GIY-YIG domain-containing protein</fullName>
    </recommendedName>
</protein>
<name>A0A0F9DWY3_9ZZZZ</name>
<feature type="domain" description="GIY-YIG" evidence="1">
    <location>
        <begin position="2"/>
        <end position="86"/>
    </location>
</feature>
<evidence type="ECO:0000259" key="1">
    <source>
        <dbReference type="PROSITE" id="PS50164"/>
    </source>
</evidence>
<dbReference type="Pfam" id="PF01541">
    <property type="entry name" value="GIY-YIG"/>
    <property type="match status" value="1"/>
</dbReference>
<dbReference type="InterPro" id="IPR006350">
    <property type="entry name" value="Intron_endoG1"/>
</dbReference>
<dbReference type="InterPro" id="IPR003647">
    <property type="entry name" value="Intron_nuc_1_rpt"/>
</dbReference>
<dbReference type="GO" id="GO:0004519">
    <property type="term" value="F:endonuclease activity"/>
    <property type="evidence" value="ECO:0007669"/>
    <property type="project" value="InterPro"/>
</dbReference>
<reference evidence="2" key="1">
    <citation type="journal article" date="2015" name="Nature">
        <title>Complex archaea that bridge the gap between prokaryotes and eukaryotes.</title>
        <authorList>
            <person name="Spang A."/>
            <person name="Saw J.H."/>
            <person name="Jorgensen S.L."/>
            <person name="Zaremba-Niedzwiedzka K."/>
            <person name="Martijn J."/>
            <person name="Lind A.E."/>
            <person name="van Eijk R."/>
            <person name="Schleper C."/>
            <person name="Guy L."/>
            <person name="Ettema T.J."/>
        </authorList>
    </citation>
    <scope>NUCLEOTIDE SEQUENCE</scope>
</reference>
<accession>A0A0F9DWY3</accession>
<comment type="caution">
    <text evidence="2">The sequence shown here is derived from an EMBL/GenBank/DDBJ whole genome shotgun (WGS) entry which is preliminary data.</text>
</comment>
<proteinExistence type="predicted"/>
<dbReference type="Gene3D" id="1.10.10.10">
    <property type="entry name" value="Winged helix-like DNA-binding domain superfamily/Winged helix DNA-binding domain"/>
    <property type="match status" value="1"/>
</dbReference>
<dbReference type="AlphaFoldDB" id="A0A0F9DWY3"/>
<dbReference type="SMART" id="SM00497">
    <property type="entry name" value="IENR1"/>
    <property type="match status" value="1"/>
</dbReference>
<dbReference type="Gene3D" id="3.40.1440.10">
    <property type="entry name" value="GIY-YIG endonuclease"/>
    <property type="match status" value="1"/>
</dbReference>